<dbReference type="InterPro" id="IPR003593">
    <property type="entry name" value="AAA+_ATPase"/>
</dbReference>
<dbReference type="PROSITE" id="PS00688">
    <property type="entry name" value="SIGMA54_INTERACT_3"/>
    <property type="match status" value="1"/>
</dbReference>
<dbReference type="Proteomes" id="UP000005695">
    <property type="component" value="Unassembled WGS sequence"/>
</dbReference>
<dbReference type="SMART" id="SM00382">
    <property type="entry name" value="AAA"/>
    <property type="match status" value="1"/>
</dbReference>
<sequence>MTILVVDDEQVQREMLQGFLNKRGYKVLTASNGEEALELCARYPISLVLMDLCMPGLNGDEVLEKLRESNPLLRVILITAFGSVETAVKVMKLGASDFLEKPVDLTELAQRIERCEQQQLIEQDLSEMEQDLEDDELPLPVAASSEAMQHLLSLVRRVARSPWTVLIHGETGTGKERIARLLHQLSERSNGPFVEVNCAALPDNLFESELFGHEKGAFTGATSRRSGRFEAAQGGTLFLDEIGELPLGLQAKLLRALQEKRICPVGAELEREVDARVLVATNCDLPKMVQEGRFREDLYYRLNVFEMQIPPLRQRREDIPMLVENFLEQYALRPIQIEPAAMDALIKYDYPGNVRELEHLIQRLATLVRGPVIRRVDLPAPLLQPPQPENNSGLLTERVEAVERQMLLDTLRQYHGVQTRAAEALGISERVLRYKMSKYNLNKEDLK</sequence>
<dbReference type="CDD" id="cd00156">
    <property type="entry name" value="REC"/>
    <property type="match status" value="1"/>
</dbReference>
<dbReference type="Pfam" id="PF00072">
    <property type="entry name" value="Response_reg"/>
    <property type="match status" value="1"/>
</dbReference>
<evidence type="ECO:0000259" key="7">
    <source>
        <dbReference type="PROSITE" id="PS50045"/>
    </source>
</evidence>
<gene>
    <name evidence="9" type="ORF">Dace_1500</name>
</gene>
<dbReference type="GO" id="GO:0000160">
    <property type="term" value="P:phosphorelay signal transduction system"/>
    <property type="evidence" value="ECO:0007669"/>
    <property type="project" value="InterPro"/>
</dbReference>
<dbReference type="Gene3D" id="3.40.50.2300">
    <property type="match status" value="1"/>
</dbReference>
<dbReference type="Pfam" id="PF25601">
    <property type="entry name" value="AAA_lid_14"/>
    <property type="match status" value="1"/>
</dbReference>
<dbReference type="PROSITE" id="PS00676">
    <property type="entry name" value="SIGMA54_INTERACT_2"/>
    <property type="match status" value="1"/>
</dbReference>
<dbReference type="InterPro" id="IPR009057">
    <property type="entry name" value="Homeodomain-like_sf"/>
</dbReference>
<dbReference type="InterPro" id="IPR002078">
    <property type="entry name" value="Sigma_54_int"/>
</dbReference>
<reference evidence="9" key="1">
    <citation type="submission" date="2006-05" db="EMBL/GenBank/DDBJ databases">
        <title>Annotation of the draft genome assembly of Desulfuromonas acetoxidans DSM 684.</title>
        <authorList>
            <consortium name="US DOE Joint Genome Institute (JGI-ORNL)"/>
            <person name="Larimer F."/>
            <person name="Land M."/>
            <person name="Hauser L."/>
        </authorList>
    </citation>
    <scope>NUCLEOTIDE SEQUENCE [LARGE SCALE GENOMIC DNA]</scope>
    <source>
        <strain evidence="9">DSM 684</strain>
    </source>
</reference>
<dbReference type="SMART" id="SM00448">
    <property type="entry name" value="REC"/>
    <property type="match status" value="1"/>
</dbReference>
<feature type="modified residue" description="4-aspartylphosphate" evidence="6">
    <location>
        <position position="51"/>
    </location>
</feature>
<dbReference type="Gene3D" id="1.10.8.60">
    <property type="match status" value="1"/>
</dbReference>
<dbReference type="Gene3D" id="1.10.10.60">
    <property type="entry name" value="Homeodomain-like"/>
    <property type="match status" value="1"/>
</dbReference>
<dbReference type="PROSITE" id="PS50045">
    <property type="entry name" value="SIGMA54_INTERACT_4"/>
    <property type="match status" value="1"/>
</dbReference>
<name>Q1JZC9_DESA6</name>
<evidence type="ECO:0000256" key="3">
    <source>
        <dbReference type="ARBA" id="ARBA00023015"/>
    </source>
</evidence>
<keyword evidence="10" id="KW-1185">Reference proteome</keyword>
<dbReference type="PANTHER" id="PTHR32071:SF122">
    <property type="entry name" value="SIGMA FACTOR"/>
    <property type="match status" value="1"/>
</dbReference>
<dbReference type="InterPro" id="IPR027417">
    <property type="entry name" value="P-loop_NTPase"/>
</dbReference>
<dbReference type="Pfam" id="PF00158">
    <property type="entry name" value="Sigma54_activat"/>
    <property type="match status" value="1"/>
</dbReference>
<dbReference type="InterPro" id="IPR025944">
    <property type="entry name" value="Sigma_54_int_dom_CS"/>
</dbReference>
<dbReference type="InterPro" id="IPR001789">
    <property type="entry name" value="Sig_transdc_resp-reg_receiver"/>
</dbReference>
<keyword evidence="1" id="KW-0547">Nucleotide-binding</keyword>
<feature type="domain" description="Sigma-54 factor interaction" evidence="7">
    <location>
        <begin position="141"/>
        <end position="366"/>
    </location>
</feature>
<evidence type="ECO:0000256" key="2">
    <source>
        <dbReference type="ARBA" id="ARBA00022840"/>
    </source>
</evidence>
<dbReference type="PRINTS" id="PR01590">
    <property type="entry name" value="HTHFIS"/>
</dbReference>
<dbReference type="OrthoDB" id="9763792at2"/>
<evidence type="ECO:0000256" key="5">
    <source>
        <dbReference type="ARBA" id="ARBA00023163"/>
    </source>
</evidence>
<dbReference type="GO" id="GO:0005524">
    <property type="term" value="F:ATP binding"/>
    <property type="evidence" value="ECO:0007669"/>
    <property type="project" value="UniProtKB-KW"/>
</dbReference>
<accession>Q1JZC9</accession>
<evidence type="ECO:0000313" key="9">
    <source>
        <dbReference type="EMBL" id="EAT15638.1"/>
    </source>
</evidence>
<proteinExistence type="predicted"/>
<comment type="caution">
    <text evidence="9">The sequence shown here is derived from an EMBL/GenBank/DDBJ whole genome shotgun (WGS) entry which is preliminary data.</text>
</comment>
<dbReference type="SUPFAM" id="SSF52540">
    <property type="entry name" value="P-loop containing nucleoside triphosphate hydrolases"/>
    <property type="match status" value="1"/>
</dbReference>
<dbReference type="CDD" id="cd00009">
    <property type="entry name" value="AAA"/>
    <property type="match status" value="1"/>
</dbReference>
<dbReference type="InterPro" id="IPR058031">
    <property type="entry name" value="AAA_lid_NorR"/>
</dbReference>
<dbReference type="InterPro" id="IPR025943">
    <property type="entry name" value="Sigma_54_int_dom_ATP-bd_2"/>
</dbReference>
<dbReference type="Pfam" id="PF02954">
    <property type="entry name" value="HTH_8"/>
    <property type="match status" value="1"/>
</dbReference>
<dbReference type="AlphaFoldDB" id="Q1JZC9"/>
<evidence type="ECO:0000313" key="10">
    <source>
        <dbReference type="Proteomes" id="UP000005695"/>
    </source>
</evidence>
<dbReference type="SUPFAM" id="SSF46689">
    <property type="entry name" value="Homeodomain-like"/>
    <property type="match status" value="1"/>
</dbReference>
<keyword evidence="2" id="KW-0067">ATP-binding</keyword>
<evidence type="ECO:0000259" key="8">
    <source>
        <dbReference type="PROSITE" id="PS50110"/>
    </source>
</evidence>
<dbReference type="SUPFAM" id="SSF52172">
    <property type="entry name" value="CheY-like"/>
    <property type="match status" value="1"/>
</dbReference>
<dbReference type="PANTHER" id="PTHR32071">
    <property type="entry name" value="TRANSCRIPTIONAL REGULATORY PROTEIN"/>
    <property type="match status" value="1"/>
</dbReference>
<dbReference type="GO" id="GO:0006355">
    <property type="term" value="P:regulation of DNA-templated transcription"/>
    <property type="evidence" value="ECO:0007669"/>
    <property type="project" value="InterPro"/>
</dbReference>
<dbReference type="PROSITE" id="PS00675">
    <property type="entry name" value="SIGMA54_INTERACT_1"/>
    <property type="match status" value="1"/>
</dbReference>
<dbReference type="InterPro" id="IPR025662">
    <property type="entry name" value="Sigma_54_int_dom_ATP-bd_1"/>
</dbReference>
<dbReference type="EMBL" id="AAEW02000009">
    <property type="protein sequence ID" value="EAT15638.1"/>
    <property type="molecule type" value="Genomic_DNA"/>
</dbReference>
<evidence type="ECO:0000256" key="4">
    <source>
        <dbReference type="ARBA" id="ARBA00023125"/>
    </source>
</evidence>
<feature type="domain" description="Response regulatory" evidence="8">
    <location>
        <begin position="2"/>
        <end position="116"/>
    </location>
</feature>
<dbReference type="PROSITE" id="PS50110">
    <property type="entry name" value="RESPONSE_REGULATORY"/>
    <property type="match status" value="1"/>
</dbReference>
<keyword evidence="3" id="KW-0805">Transcription regulation</keyword>
<reference evidence="9" key="2">
    <citation type="submission" date="2006-05" db="EMBL/GenBank/DDBJ databases">
        <title>Sequencing of the draft genome and assembly of Desulfuromonas acetoxidans DSM 684.</title>
        <authorList>
            <consortium name="US DOE Joint Genome Institute (JGI-PGF)"/>
            <person name="Copeland A."/>
            <person name="Lucas S."/>
            <person name="Lapidus A."/>
            <person name="Barry K."/>
            <person name="Detter J.C."/>
            <person name="Glavina del Rio T."/>
            <person name="Hammon N."/>
            <person name="Israni S."/>
            <person name="Dalin E."/>
            <person name="Tice H."/>
            <person name="Bruce D."/>
            <person name="Pitluck S."/>
            <person name="Richardson P."/>
        </authorList>
    </citation>
    <scope>NUCLEOTIDE SEQUENCE [LARGE SCALE GENOMIC DNA]</scope>
    <source>
        <strain evidence="9">DSM 684</strain>
    </source>
</reference>
<dbReference type="FunFam" id="3.40.50.300:FF:000006">
    <property type="entry name" value="DNA-binding transcriptional regulator NtrC"/>
    <property type="match status" value="1"/>
</dbReference>
<protein>
    <submittedName>
        <fullName evidence="9">Two component, sigma54 specific, transcriptional regulator, Fis family</fullName>
    </submittedName>
</protein>
<organism evidence="9 10">
    <name type="scientific">Desulfuromonas acetoxidans (strain DSM 684 / 11070)</name>
    <dbReference type="NCBI Taxonomy" id="281689"/>
    <lineage>
        <taxon>Bacteria</taxon>
        <taxon>Pseudomonadati</taxon>
        <taxon>Thermodesulfobacteriota</taxon>
        <taxon>Desulfuromonadia</taxon>
        <taxon>Desulfuromonadales</taxon>
        <taxon>Desulfuromonadaceae</taxon>
        <taxon>Desulfuromonas</taxon>
    </lineage>
</organism>
<dbReference type="Gene3D" id="3.40.50.300">
    <property type="entry name" value="P-loop containing nucleotide triphosphate hydrolases"/>
    <property type="match status" value="1"/>
</dbReference>
<keyword evidence="6" id="KW-0597">Phosphoprotein</keyword>
<dbReference type="InterPro" id="IPR011006">
    <property type="entry name" value="CheY-like_superfamily"/>
</dbReference>
<dbReference type="GO" id="GO:0043565">
    <property type="term" value="F:sequence-specific DNA binding"/>
    <property type="evidence" value="ECO:0007669"/>
    <property type="project" value="InterPro"/>
</dbReference>
<keyword evidence="5" id="KW-0804">Transcription</keyword>
<dbReference type="RefSeq" id="WP_006000604.1">
    <property type="nucleotide sequence ID" value="NZ_AAEW02000009.1"/>
</dbReference>
<evidence type="ECO:0000256" key="1">
    <source>
        <dbReference type="ARBA" id="ARBA00022741"/>
    </source>
</evidence>
<evidence type="ECO:0000256" key="6">
    <source>
        <dbReference type="PROSITE-ProRule" id="PRU00169"/>
    </source>
</evidence>
<dbReference type="InterPro" id="IPR002197">
    <property type="entry name" value="HTH_Fis"/>
</dbReference>
<keyword evidence="4" id="KW-0238">DNA-binding</keyword>